<dbReference type="FunFam" id="3.30.740.10:FF:000008">
    <property type="entry name" value="Dynein light chain"/>
    <property type="match status" value="1"/>
</dbReference>
<comment type="subcellular location">
    <subcellularLocation>
        <location evidence="1">Cytoplasm</location>
        <location evidence="1">Cytoskeleton</location>
    </subcellularLocation>
</comment>
<keyword evidence="1" id="KW-0493">Microtubule</keyword>
<keyword evidence="1" id="KW-0505">Motor protein</keyword>
<evidence type="ECO:0000313" key="2">
    <source>
        <dbReference type="Proteomes" id="UP000504607"/>
    </source>
</evidence>
<reference evidence="3" key="1">
    <citation type="submission" date="2025-08" db="UniProtKB">
        <authorList>
            <consortium name="RefSeq"/>
        </authorList>
    </citation>
    <scope>IDENTIFICATION</scope>
</reference>
<dbReference type="AlphaFoldDB" id="A0A6I9Q8D1"/>
<keyword evidence="1" id="KW-0963">Cytoplasm</keyword>
<dbReference type="RefSeq" id="XP_010904915.2">
    <property type="nucleotide sequence ID" value="XM_010906613.2"/>
</dbReference>
<evidence type="ECO:0000313" key="3">
    <source>
        <dbReference type="RefSeq" id="XP_010904915.2"/>
    </source>
</evidence>
<sequence>MERQAVIGEADMLETMQQDALRLAGKALDEFDATNSTQIAHFIKKEFDRSYGPGWQCIVGTDFGSFVTHHSGCFIYFSIGSLAILLFRGGVAPESDRAQLSATDTVKA</sequence>
<keyword evidence="1" id="KW-0206">Cytoskeleton</keyword>
<comment type="similarity">
    <text evidence="1">Belongs to the dynein light chain family.</text>
</comment>
<dbReference type="PANTHER" id="PTHR11886:SF70">
    <property type="entry name" value="DYNEIN LIGHT CHAIN"/>
    <property type="match status" value="1"/>
</dbReference>
<dbReference type="SUPFAM" id="SSF54648">
    <property type="entry name" value="DLC"/>
    <property type="match status" value="1"/>
</dbReference>
<dbReference type="GO" id="GO:0045505">
    <property type="term" value="F:dynein intermediate chain binding"/>
    <property type="evidence" value="ECO:0007669"/>
    <property type="project" value="TreeGrafter"/>
</dbReference>
<name>A0A6I9Q8D1_ELAGV</name>
<dbReference type="SMART" id="SM01375">
    <property type="entry name" value="Dynein_light"/>
    <property type="match status" value="1"/>
</dbReference>
<dbReference type="Pfam" id="PF01221">
    <property type="entry name" value="Dynein_light"/>
    <property type="match status" value="1"/>
</dbReference>
<organism evidence="2 3">
    <name type="scientific">Elaeis guineensis var. tenera</name>
    <name type="common">Oil palm</name>
    <dbReference type="NCBI Taxonomy" id="51953"/>
    <lineage>
        <taxon>Eukaryota</taxon>
        <taxon>Viridiplantae</taxon>
        <taxon>Streptophyta</taxon>
        <taxon>Embryophyta</taxon>
        <taxon>Tracheophyta</taxon>
        <taxon>Spermatophyta</taxon>
        <taxon>Magnoliopsida</taxon>
        <taxon>Liliopsida</taxon>
        <taxon>Arecaceae</taxon>
        <taxon>Arecoideae</taxon>
        <taxon>Cocoseae</taxon>
        <taxon>Elaeidinae</taxon>
        <taxon>Elaeis</taxon>
    </lineage>
</organism>
<evidence type="ECO:0000256" key="1">
    <source>
        <dbReference type="RuleBase" id="RU365010"/>
    </source>
</evidence>
<dbReference type="InParanoid" id="A0A6I9Q8D1"/>
<dbReference type="OrthoDB" id="10033309at2759"/>
<keyword evidence="2" id="KW-1185">Reference proteome</keyword>
<dbReference type="Gene3D" id="3.30.740.10">
    <property type="entry name" value="Protein Inhibitor Of Neuronal Nitric Oxide Synthase"/>
    <property type="match status" value="1"/>
</dbReference>
<dbReference type="InterPro" id="IPR001372">
    <property type="entry name" value="Dynein_light_chain_typ-1/2"/>
</dbReference>
<dbReference type="GO" id="GO:0005868">
    <property type="term" value="C:cytoplasmic dynein complex"/>
    <property type="evidence" value="ECO:0007669"/>
    <property type="project" value="TreeGrafter"/>
</dbReference>
<protein>
    <recommendedName>
        <fullName evidence="1">Dynein light chain</fullName>
    </recommendedName>
</protein>
<proteinExistence type="inferred from homology"/>
<gene>
    <name evidence="3" type="primary">LOC105032225</name>
</gene>
<accession>A0A6I9Q8D1</accession>
<dbReference type="PANTHER" id="PTHR11886">
    <property type="entry name" value="DYNEIN LIGHT CHAIN"/>
    <property type="match status" value="1"/>
</dbReference>
<keyword evidence="1" id="KW-0243">Dynein</keyword>
<dbReference type="GO" id="GO:0005874">
    <property type="term" value="C:microtubule"/>
    <property type="evidence" value="ECO:0007669"/>
    <property type="project" value="UniProtKB-KW"/>
</dbReference>
<dbReference type="GO" id="GO:0007017">
    <property type="term" value="P:microtubule-based process"/>
    <property type="evidence" value="ECO:0007669"/>
    <property type="project" value="InterPro"/>
</dbReference>
<dbReference type="CDD" id="cd21452">
    <property type="entry name" value="DLC-like_DYNLL1_DYNLL2"/>
    <property type="match status" value="1"/>
</dbReference>
<dbReference type="InterPro" id="IPR037177">
    <property type="entry name" value="DLC_sf"/>
</dbReference>
<dbReference type="KEGG" id="egu:105032225"/>
<dbReference type="Proteomes" id="UP000504607">
    <property type="component" value="Chromosome 1"/>
</dbReference>